<dbReference type="EMBL" id="MU150306">
    <property type="protein sequence ID" value="KAF9460030.1"/>
    <property type="molecule type" value="Genomic_DNA"/>
</dbReference>
<dbReference type="AlphaFoldDB" id="A0A9P6CFA5"/>
<sequence length="304" mass="33629">MPMDLGQHTHTAKETLSVHHSIPRIDSAGGGGTCRVPHPAEHRDRAQFLLTLSVAACEPPTPKKPPSAQPRTHPQRHIYRTTTPDSPAHLRIKNSSPRTCPKSAGISAESTHRLGFLAMRILSLPILFLGPATHWHQARIPSLPGTGTVPRTIFAPSPQSADISCEFLAPFFKMTTQRRGRKKKGEKRNRFPFYKTSVHGIASSVVDRVRELYLSTIFLLRPYTTSGRQQTRTYIQALEESSAPRSRIPASQSPSPGHLDQLPTLTLCSFGRLGTSTRMCSTTLPPIEHSHLSMLLGRALPYTY</sequence>
<reference evidence="2" key="1">
    <citation type="submission" date="2020-11" db="EMBL/GenBank/DDBJ databases">
        <authorList>
            <consortium name="DOE Joint Genome Institute"/>
            <person name="Ahrendt S."/>
            <person name="Riley R."/>
            <person name="Andreopoulos W."/>
            <person name="Labutti K."/>
            <person name="Pangilinan J."/>
            <person name="Ruiz-Duenas F.J."/>
            <person name="Barrasa J.M."/>
            <person name="Sanchez-Garcia M."/>
            <person name="Camarero S."/>
            <person name="Miyauchi S."/>
            <person name="Serrano A."/>
            <person name="Linde D."/>
            <person name="Babiker R."/>
            <person name="Drula E."/>
            <person name="Ayuso-Fernandez I."/>
            <person name="Pacheco R."/>
            <person name="Padilla G."/>
            <person name="Ferreira P."/>
            <person name="Barriuso J."/>
            <person name="Kellner H."/>
            <person name="Castanera R."/>
            <person name="Alfaro M."/>
            <person name="Ramirez L."/>
            <person name="Pisabarro A.G."/>
            <person name="Kuo A."/>
            <person name="Tritt A."/>
            <person name="Lipzen A."/>
            <person name="He G."/>
            <person name="Yan M."/>
            <person name="Ng V."/>
            <person name="Cullen D."/>
            <person name="Martin F."/>
            <person name="Rosso M.-N."/>
            <person name="Henrissat B."/>
            <person name="Hibbett D."/>
            <person name="Martinez A.T."/>
            <person name="Grigoriev I.V."/>
        </authorList>
    </citation>
    <scope>NUCLEOTIDE SEQUENCE</scope>
    <source>
        <strain evidence="2">CBS 247.69</strain>
    </source>
</reference>
<comment type="caution">
    <text evidence="2">The sequence shown here is derived from an EMBL/GenBank/DDBJ whole genome shotgun (WGS) entry which is preliminary data.</text>
</comment>
<evidence type="ECO:0000256" key="1">
    <source>
        <dbReference type="SAM" id="MobiDB-lite"/>
    </source>
</evidence>
<evidence type="ECO:0000313" key="2">
    <source>
        <dbReference type="EMBL" id="KAF9460030.1"/>
    </source>
</evidence>
<evidence type="ECO:0000313" key="3">
    <source>
        <dbReference type="Proteomes" id="UP000807353"/>
    </source>
</evidence>
<name>A0A9P6CFA5_9AGAR</name>
<gene>
    <name evidence="2" type="ORF">BDZ94DRAFT_952918</name>
</gene>
<feature type="region of interest" description="Disordered" evidence="1">
    <location>
        <begin position="57"/>
        <end position="89"/>
    </location>
</feature>
<keyword evidence="3" id="KW-1185">Reference proteome</keyword>
<accession>A0A9P6CFA5</accession>
<protein>
    <submittedName>
        <fullName evidence="2">Uncharacterized protein</fullName>
    </submittedName>
</protein>
<dbReference type="Proteomes" id="UP000807353">
    <property type="component" value="Unassembled WGS sequence"/>
</dbReference>
<organism evidence="2 3">
    <name type="scientific">Collybia nuda</name>
    <dbReference type="NCBI Taxonomy" id="64659"/>
    <lineage>
        <taxon>Eukaryota</taxon>
        <taxon>Fungi</taxon>
        <taxon>Dikarya</taxon>
        <taxon>Basidiomycota</taxon>
        <taxon>Agaricomycotina</taxon>
        <taxon>Agaricomycetes</taxon>
        <taxon>Agaricomycetidae</taxon>
        <taxon>Agaricales</taxon>
        <taxon>Tricholomatineae</taxon>
        <taxon>Clitocybaceae</taxon>
        <taxon>Collybia</taxon>
    </lineage>
</organism>
<feature type="region of interest" description="Disordered" evidence="1">
    <location>
        <begin position="1"/>
        <end position="32"/>
    </location>
</feature>
<feature type="region of interest" description="Disordered" evidence="1">
    <location>
        <begin position="238"/>
        <end position="260"/>
    </location>
</feature>
<feature type="compositionally biased region" description="Pro residues" evidence="1">
    <location>
        <begin position="59"/>
        <end position="68"/>
    </location>
</feature>
<proteinExistence type="predicted"/>